<dbReference type="EMBL" id="AP019308">
    <property type="protein sequence ID" value="BBH22485.1"/>
    <property type="molecule type" value="Genomic_DNA"/>
</dbReference>
<evidence type="ECO:0000259" key="2">
    <source>
        <dbReference type="Pfam" id="PF02481"/>
    </source>
</evidence>
<dbReference type="AlphaFoldDB" id="A0A3G9J293"/>
<dbReference type="Gene3D" id="3.40.50.450">
    <property type="match status" value="1"/>
</dbReference>
<dbReference type="RefSeq" id="WP_125660671.1">
    <property type="nucleotide sequence ID" value="NZ_AP019308.1"/>
</dbReference>
<dbReference type="InterPro" id="IPR057666">
    <property type="entry name" value="DrpA_SLOG"/>
</dbReference>
<evidence type="ECO:0000313" key="4">
    <source>
        <dbReference type="Proteomes" id="UP000275368"/>
    </source>
</evidence>
<proteinExistence type="inferred from homology"/>
<dbReference type="InterPro" id="IPR003488">
    <property type="entry name" value="DprA"/>
</dbReference>
<gene>
    <name evidence="3" type="ORF">Back11_38300</name>
</gene>
<comment type="similarity">
    <text evidence="1">Belongs to the DprA/Smf family.</text>
</comment>
<feature type="domain" description="Smf/DprA SLOG" evidence="2">
    <location>
        <begin position="101"/>
        <end position="302"/>
    </location>
</feature>
<keyword evidence="4" id="KW-1185">Reference proteome</keyword>
<evidence type="ECO:0000256" key="1">
    <source>
        <dbReference type="ARBA" id="ARBA00006525"/>
    </source>
</evidence>
<dbReference type="SUPFAM" id="SSF102405">
    <property type="entry name" value="MCP/YpsA-like"/>
    <property type="match status" value="1"/>
</dbReference>
<dbReference type="Proteomes" id="UP000275368">
    <property type="component" value="Chromosome"/>
</dbReference>
<dbReference type="Pfam" id="PF02481">
    <property type="entry name" value="DNA_processg_A"/>
    <property type="match status" value="1"/>
</dbReference>
<name>A0A3G9J293_9BACL</name>
<dbReference type="GO" id="GO:0009294">
    <property type="term" value="P:DNA-mediated transformation"/>
    <property type="evidence" value="ECO:0007669"/>
    <property type="project" value="InterPro"/>
</dbReference>
<organism evidence="3 4">
    <name type="scientific">Paenibacillus baekrokdamisoli</name>
    <dbReference type="NCBI Taxonomy" id="1712516"/>
    <lineage>
        <taxon>Bacteria</taxon>
        <taxon>Bacillati</taxon>
        <taxon>Bacillota</taxon>
        <taxon>Bacilli</taxon>
        <taxon>Bacillales</taxon>
        <taxon>Paenibacillaceae</taxon>
        <taxon>Paenibacillus</taxon>
    </lineage>
</organism>
<dbReference type="OrthoDB" id="9785707at2"/>
<reference evidence="3 4" key="1">
    <citation type="submission" date="2018-11" db="EMBL/GenBank/DDBJ databases">
        <title>Complete genome sequence of Paenibacillus baekrokdamisoli strain KCTC 33723.</title>
        <authorList>
            <person name="Kang S.W."/>
            <person name="Lee K.C."/>
            <person name="Kim K.K."/>
            <person name="Kim J.S."/>
            <person name="Kim D.S."/>
            <person name="Ko S.H."/>
            <person name="Yang S.H."/>
            <person name="Lee J.S."/>
        </authorList>
    </citation>
    <scope>NUCLEOTIDE SEQUENCE [LARGE SCALE GENOMIC DNA]</scope>
    <source>
        <strain evidence="3 4">KCTC 33723</strain>
    </source>
</reference>
<dbReference type="KEGG" id="pbk:Back11_38300"/>
<dbReference type="PANTHER" id="PTHR43022:SF1">
    <property type="entry name" value="PROTEIN SMF"/>
    <property type="match status" value="1"/>
</dbReference>
<protein>
    <recommendedName>
        <fullName evidence="2">Smf/DprA SLOG domain-containing protein</fullName>
    </recommendedName>
</protein>
<sequence>MRFTDNEKATYLFCAQLSQTRTIPLTILEWNTIVKSLGCHKLQPEALLSMDSAALLNILTQATTSQKTKIINKIEARRKLGISMLELEEIIHQGYGIMFRSEMPQRIKKLTQKYVPAFFYYAGDPSILSYRALGVVGARDANSDELAQTEIIAREAATQGVIIISGGARGIDSTAVDSTLQNGGKAVIFPADGLAKWVKKREIREYIKNGQLLIMSTQKLDAPFSGSYAMQRNKFIHAPSDAVLVASSRISGEKSSGTWEGVKENLNLQWSPLYVIGNSEGIVKLKNDGKAKLFISLEDVYKVNTQGSSKILSKINQKIKDLVECAESEGMDKKTIEKLFLDQLDSQFKLEKKYHSEKPYQTPKSEDFEQLSIEGLVTKD</sequence>
<accession>A0A3G9J293</accession>
<evidence type="ECO:0000313" key="3">
    <source>
        <dbReference type="EMBL" id="BBH22485.1"/>
    </source>
</evidence>
<dbReference type="PANTHER" id="PTHR43022">
    <property type="entry name" value="PROTEIN SMF"/>
    <property type="match status" value="1"/>
</dbReference>